<dbReference type="Pfam" id="PF02348">
    <property type="entry name" value="CTP_transf_3"/>
    <property type="match status" value="1"/>
</dbReference>
<dbReference type="EC" id="2.7.7.-" evidence="1"/>
<organism evidence="1 2">
    <name type="scientific">Leptospira alstonii serovar Sichuan str. 79601</name>
    <dbReference type="NCBI Taxonomy" id="1218565"/>
    <lineage>
        <taxon>Bacteria</taxon>
        <taxon>Pseudomonadati</taxon>
        <taxon>Spirochaetota</taxon>
        <taxon>Spirochaetia</taxon>
        <taxon>Leptospirales</taxon>
        <taxon>Leptospiraceae</taxon>
        <taxon>Leptospira</taxon>
    </lineage>
</organism>
<dbReference type="SUPFAM" id="SSF53448">
    <property type="entry name" value="Nucleotide-diphospho-sugar transferases"/>
    <property type="match status" value="1"/>
</dbReference>
<dbReference type="Proteomes" id="UP000011988">
    <property type="component" value="Unassembled WGS sequence"/>
</dbReference>
<dbReference type="RefSeq" id="WP_017810303.1">
    <property type="nucleotide sequence ID" value="NZ_ANIK01000093.1"/>
</dbReference>
<comment type="caution">
    <text evidence="1">The sequence shown here is derived from an EMBL/GenBank/DDBJ whole genome shotgun (WGS) entry which is preliminary data.</text>
</comment>
<keyword evidence="1" id="KW-0808">Transferase</keyword>
<keyword evidence="1" id="KW-0548">Nucleotidyltransferase</keyword>
<proteinExistence type="predicted"/>
<dbReference type="InterPro" id="IPR029044">
    <property type="entry name" value="Nucleotide-diphossugar_trans"/>
</dbReference>
<dbReference type="GO" id="GO:0008781">
    <property type="term" value="F:N-acylneuraminate cytidylyltransferase activity"/>
    <property type="evidence" value="ECO:0007669"/>
    <property type="project" value="TreeGrafter"/>
</dbReference>
<dbReference type="InterPro" id="IPR050793">
    <property type="entry name" value="CMP-NeuNAc_synthase"/>
</dbReference>
<dbReference type="AlphaFoldDB" id="M6D0H1"/>
<evidence type="ECO:0000313" key="1">
    <source>
        <dbReference type="EMBL" id="EMJ92065.1"/>
    </source>
</evidence>
<dbReference type="PANTHER" id="PTHR21485:SF6">
    <property type="entry name" value="N-ACYLNEURAMINATE CYTIDYLYLTRANSFERASE-RELATED"/>
    <property type="match status" value="1"/>
</dbReference>
<dbReference type="Gene3D" id="3.90.550.10">
    <property type="entry name" value="Spore Coat Polysaccharide Biosynthesis Protein SpsA, Chain A"/>
    <property type="match status" value="1"/>
</dbReference>
<accession>M6D0H1</accession>
<gene>
    <name evidence="1" type="ORF">LEP1GSC194_1407</name>
</gene>
<evidence type="ECO:0000313" key="2">
    <source>
        <dbReference type="Proteomes" id="UP000011988"/>
    </source>
</evidence>
<dbReference type="PATRIC" id="fig|1218565.3.peg.3760"/>
<name>M6D0H1_9LEPT</name>
<dbReference type="CDD" id="cd02513">
    <property type="entry name" value="CMP-NeuAc_Synthase"/>
    <property type="match status" value="1"/>
</dbReference>
<dbReference type="FunFam" id="3.90.550.10:FF:000231">
    <property type="entry name" value="Acylneuraminate cytidylyltransferase"/>
    <property type="match status" value="1"/>
</dbReference>
<dbReference type="EMBL" id="ANIK01000093">
    <property type="protein sequence ID" value="EMJ92065.1"/>
    <property type="molecule type" value="Genomic_DNA"/>
</dbReference>
<reference evidence="1 2" key="1">
    <citation type="submission" date="2013-01" db="EMBL/GenBank/DDBJ databases">
        <authorList>
            <person name="Harkins D.M."/>
            <person name="Durkin A.S."/>
            <person name="Brinkac L.M."/>
            <person name="Haft D.H."/>
            <person name="Selengut J.D."/>
            <person name="Sanka R."/>
            <person name="DePew J."/>
            <person name="Purushe J."/>
            <person name="Galloway R.L."/>
            <person name="Vinetz J.M."/>
            <person name="Sutton G.G."/>
            <person name="Nierman W.C."/>
            <person name="Fouts D.E."/>
        </authorList>
    </citation>
    <scope>NUCLEOTIDE SEQUENCE [LARGE SCALE GENOMIC DNA]</scope>
    <source>
        <strain evidence="1 2">79601</strain>
    </source>
</reference>
<dbReference type="InterPro" id="IPR003329">
    <property type="entry name" value="Cytidylyl_trans"/>
</dbReference>
<sequence>MNLAVIPARGGSKGLPGKNIKNLCGKPLIAWSIEAAQQAKRIDQIVVSTDSEEIAAIAKDWNCAVLKRPAELATDEAKTIAVLGQISKEIPEAENFILLQPTSPIRDAGLIDECLDIYEKGNFSNLATGFWCKYQEFGKHNNMRRQDYKGFFYDDGNIYILSQNLVSKGLWFSDNVCRHVISRHQNFEIDDEIDFVILEALLNKYRSVRN</sequence>
<dbReference type="PANTHER" id="PTHR21485">
    <property type="entry name" value="HAD SUPERFAMILY MEMBERS CMAS AND KDSC"/>
    <property type="match status" value="1"/>
</dbReference>
<dbReference type="OrthoDB" id="9805604at2"/>
<protein>
    <submittedName>
        <fullName evidence="1">Cytidylyltransferase</fullName>
        <ecNumber evidence="1">2.7.7.-</ecNumber>
    </submittedName>
</protein>